<protein>
    <submittedName>
        <fullName evidence="1">Uncharacterized protein</fullName>
    </submittedName>
</protein>
<proteinExistence type="predicted"/>
<sequence>MARSAAPVTLTSQAPALSWDELTTCVAEASAILWAVKLRREARLADLAEAQTLIEATQEERGPSPKGLGL</sequence>
<accession>A0A6J5M2Z8</accession>
<reference evidence="1" key="1">
    <citation type="submission" date="2020-04" db="EMBL/GenBank/DDBJ databases">
        <authorList>
            <person name="Chiriac C."/>
            <person name="Salcher M."/>
            <person name="Ghai R."/>
            <person name="Kavagutti S V."/>
        </authorList>
    </citation>
    <scope>NUCLEOTIDE SEQUENCE</scope>
</reference>
<evidence type="ECO:0000313" key="1">
    <source>
        <dbReference type="EMBL" id="CAB4139446.1"/>
    </source>
</evidence>
<gene>
    <name evidence="1" type="ORF">UFOVP349_40</name>
</gene>
<name>A0A6J5M2Z8_9CAUD</name>
<dbReference type="EMBL" id="LR796357">
    <property type="protein sequence ID" value="CAB4139446.1"/>
    <property type="molecule type" value="Genomic_DNA"/>
</dbReference>
<organism evidence="1">
    <name type="scientific">uncultured Caudovirales phage</name>
    <dbReference type="NCBI Taxonomy" id="2100421"/>
    <lineage>
        <taxon>Viruses</taxon>
        <taxon>Duplodnaviria</taxon>
        <taxon>Heunggongvirae</taxon>
        <taxon>Uroviricota</taxon>
        <taxon>Caudoviricetes</taxon>
        <taxon>Peduoviridae</taxon>
        <taxon>Maltschvirus</taxon>
        <taxon>Maltschvirus maltsch</taxon>
    </lineage>
</organism>